<comment type="similarity">
    <text evidence="1 5">Belongs to the MreC family.</text>
</comment>
<dbReference type="RefSeq" id="WP_095497905.1">
    <property type="nucleotide sequence ID" value="NZ_BSPO01000001.1"/>
</dbReference>
<evidence type="ECO:0000259" key="6">
    <source>
        <dbReference type="Pfam" id="PF04085"/>
    </source>
</evidence>
<evidence type="ECO:0000256" key="4">
    <source>
        <dbReference type="ARBA" id="ARBA00032089"/>
    </source>
</evidence>
<reference evidence="7 8" key="1">
    <citation type="journal article" date="2014" name="Int. J. Syst. Evol. Microbiol.">
        <title>Complete genome sequence of Corynebacterium casei LMG S-19264T (=DSM 44701T), isolated from a smear-ripened cheese.</title>
        <authorList>
            <consortium name="US DOE Joint Genome Institute (JGI-PGF)"/>
            <person name="Walter F."/>
            <person name="Albersmeier A."/>
            <person name="Kalinowski J."/>
            <person name="Ruckert C."/>
        </authorList>
    </citation>
    <scope>NUCLEOTIDE SEQUENCE [LARGE SCALE GENOMIC DNA]</scope>
    <source>
        <strain evidence="7 8">NBRC 112785</strain>
    </source>
</reference>
<dbReference type="Proteomes" id="UP001157439">
    <property type="component" value="Unassembled WGS sequence"/>
</dbReference>
<accession>A0AA37WXB4</accession>
<dbReference type="InterPro" id="IPR042175">
    <property type="entry name" value="Cell/Rod_MreC_2"/>
</dbReference>
<proteinExistence type="inferred from homology"/>
<comment type="caution">
    <text evidence="7">The sequence shown here is derived from an EMBL/GenBank/DDBJ whole genome shotgun (WGS) entry which is preliminary data.</text>
</comment>
<dbReference type="PANTHER" id="PTHR34138:SF1">
    <property type="entry name" value="CELL SHAPE-DETERMINING PROTEIN MREC"/>
    <property type="match status" value="1"/>
</dbReference>
<sequence>MNPIFGRGVSIQFRLTLAIILSLALIVAKDRIEPARQSLSSLLSPLQLAANVPGNLMDWVSSSLATRNQLKKRNQDLLEQQLLMSERLQRFEHLNQENLRLRALLGSPVRQDAQKRVAEVMAVDADPYHHYVTLGVGERQGVFVGQPVIDDKAIIGQVTQVSQLTSRVLLISDSSHAIPVRVSRNDVRGVLQGTGDLDVMEIRHLPTSTDINAGDLLVSSGLGGRFPEGYPVARVESVERGDGRRYAKVMVKPLASLDRIRYVLLLWPEGQTHQEEEE</sequence>
<dbReference type="Gene3D" id="2.40.10.350">
    <property type="entry name" value="Rod shape-determining protein MreC, domain 2"/>
    <property type="match status" value="1"/>
</dbReference>
<dbReference type="PIRSF" id="PIRSF038471">
    <property type="entry name" value="MreC"/>
    <property type="match status" value="1"/>
</dbReference>
<organism evidence="7 8">
    <name type="scientific">Paraferrimonas haliotis</name>
    <dbReference type="NCBI Taxonomy" id="2013866"/>
    <lineage>
        <taxon>Bacteria</taxon>
        <taxon>Pseudomonadati</taxon>
        <taxon>Pseudomonadota</taxon>
        <taxon>Gammaproteobacteria</taxon>
        <taxon>Alteromonadales</taxon>
        <taxon>Ferrimonadaceae</taxon>
        <taxon>Paraferrimonas</taxon>
    </lineage>
</organism>
<evidence type="ECO:0000256" key="3">
    <source>
        <dbReference type="ARBA" id="ARBA00022960"/>
    </source>
</evidence>
<dbReference type="GO" id="GO:0008360">
    <property type="term" value="P:regulation of cell shape"/>
    <property type="evidence" value="ECO:0007669"/>
    <property type="project" value="UniProtKB-KW"/>
</dbReference>
<evidence type="ECO:0000256" key="5">
    <source>
        <dbReference type="PIRNR" id="PIRNR038471"/>
    </source>
</evidence>
<dbReference type="PANTHER" id="PTHR34138">
    <property type="entry name" value="CELL SHAPE-DETERMINING PROTEIN MREC"/>
    <property type="match status" value="1"/>
</dbReference>
<dbReference type="InterPro" id="IPR007221">
    <property type="entry name" value="MreC"/>
</dbReference>
<dbReference type="GO" id="GO:0005886">
    <property type="term" value="C:plasma membrane"/>
    <property type="evidence" value="ECO:0007669"/>
    <property type="project" value="TreeGrafter"/>
</dbReference>
<evidence type="ECO:0000256" key="1">
    <source>
        <dbReference type="ARBA" id="ARBA00009369"/>
    </source>
</evidence>
<dbReference type="NCBIfam" id="TIGR00219">
    <property type="entry name" value="mreC"/>
    <property type="match status" value="1"/>
</dbReference>
<evidence type="ECO:0000256" key="2">
    <source>
        <dbReference type="ARBA" id="ARBA00013855"/>
    </source>
</evidence>
<dbReference type="Gene3D" id="2.40.10.340">
    <property type="entry name" value="Rod shape-determining protein MreC, domain 1"/>
    <property type="match status" value="1"/>
</dbReference>
<keyword evidence="3 5" id="KW-0133">Cell shape</keyword>
<comment type="function">
    <text evidence="5">Involved in formation and maintenance of cell shape.</text>
</comment>
<dbReference type="EMBL" id="BSPO01000001">
    <property type="protein sequence ID" value="GLS82355.1"/>
    <property type="molecule type" value="Genomic_DNA"/>
</dbReference>
<keyword evidence="8" id="KW-1185">Reference proteome</keyword>
<feature type="domain" description="Rod shape-determining protein MreC beta-barrel core" evidence="6">
    <location>
        <begin position="120"/>
        <end position="267"/>
    </location>
</feature>
<evidence type="ECO:0000313" key="7">
    <source>
        <dbReference type="EMBL" id="GLS82355.1"/>
    </source>
</evidence>
<protein>
    <recommendedName>
        <fullName evidence="2 5">Cell shape-determining protein MreC</fullName>
    </recommendedName>
    <alternativeName>
        <fullName evidence="4 5">Cell shape protein MreC</fullName>
    </alternativeName>
</protein>
<gene>
    <name evidence="7" type="primary">mreC</name>
    <name evidence="7" type="ORF">GCM10007894_03320</name>
</gene>
<name>A0AA37WXB4_9GAMM</name>
<dbReference type="Pfam" id="PF04085">
    <property type="entry name" value="MreC"/>
    <property type="match status" value="1"/>
</dbReference>
<dbReference type="AlphaFoldDB" id="A0AA37WXB4"/>
<evidence type="ECO:0000313" key="8">
    <source>
        <dbReference type="Proteomes" id="UP001157439"/>
    </source>
</evidence>
<dbReference type="InterPro" id="IPR055342">
    <property type="entry name" value="MreC_beta-barrel_core"/>
</dbReference>
<dbReference type="InterPro" id="IPR042177">
    <property type="entry name" value="Cell/Rod_1"/>
</dbReference>